<dbReference type="EMBL" id="SHNP01000004">
    <property type="protein sequence ID" value="MCX2974296.1"/>
    <property type="molecule type" value="Genomic_DNA"/>
</dbReference>
<keyword evidence="1" id="KW-0732">Signal</keyword>
<evidence type="ECO:0000313" key="3">
    <source>
        <dbReference type="Proteomes" id="UP001143307"/>
    </source>
</evidence>
<reference evidence="2" key="1">
    <citation type="submission" date="2019-02" db="EMBL/GenBank/DDBJ databases">
        <authorList>
            <person name="Li S.-H."/>
        </authorList>
    </citation>
    <scope>NUCLEOTIDE SEQUENCE</scope>
    <source>
        <strain evidence="2">IMCC8485</strain>
    </source>
</reference>
<dbReference type="Proteomes" id="UP001143307">
    <property type="component" value="Unassembled WGS sequence"/>
</dbReference>
<dbReference type="RefSeq" id="WP_279253084.1">
    <property type="nucleotide sequence ID" value="NZ_SHNP01000004.1"/>
</dbReference>
<accession>A0ABT3SXH4</accession>
<keyword evidence="3" id="KW-1185">Reference proteome</keyword>
<evidence type="ECO:0008006" key="4">
    <source>
        <dbReference type="Google" id="ProtNLM"/>
    </source>
</evidence>
<gene>
    <name evidence="2" type="ORF">EYC87_11950</name>
</gene>
<evidence type="ECO:0000313" key="2">
    <source>
        <dbReference type="EMBL" id="MCX2974296.1"/>
    </source>
</evidence>
<protein>
    <recommendedName>
        <fullName evidence="4">Outer membrane protein assembly factor BamE</fullName>
    </recommendedName>
</protein>
<feature type="chain" id="PRO_5046192494" description="Outer membrane protein assembly factor BamE" evidence="1">
    <location>
        <begin position="24"/>
        <end position="122"/>
    </location>
</feature>
<organism evidence="2 3">
    <name type="scientific">Candidatus Seongchinamella marina</name>
    <dbReference type="NCBI Taxonomy" id="2518990"/>
    <lineage>
        <taxon>Bacteria</taxon>
        <taxon>Pseudomonadati</taxon>
        <taxon>Pseudomonadota</taxon>
        <taxon>Gammaproteobacteria</taxon>
        <taxon>Cellvibrionales</taxon>
        <taxon>Halieaceae</taxon>
        <taxon>Seongchinamella</taxon>
    </lineage>
</organism>
<feature type="signal peptide" evidence="1">
    <location>
        <begin position="1"/>
        <end position="23"/>
    </location>
</feature>
<comment type="caution">
    <text evidence="2">The sequence shown here is derived from an EMBL/GenBank/DDBJ whole genome shotgun (WGS) entry which is preliminary data.</text>
</comment>
<sequence>MNKYFVGCALAALTVLASGCAQYENKRGVLEQWQGGSQQEFVRGESSRQDILEALGPPSQVIALGDETVLYYLFERTEGKGLILIVYNEFKTDTRYDRAIFFFDADDRLTDFSSEFVTAGNP</sequence>
<dbReference type="PROSITE" id="PS51257">
    <property type="entry name" value="PROKAR_LIPOPROTEIN"/>
    <property type="match status" value="1"/>
</dbReference>
<name>A0ABT3SXH4_9GAMM</name>
<evidence type="ECO:0000256" key="1">
    <source>
        <dbReference type="SAM" id="SignalP"/>
    </source>
</evidence>
<proteinExistence type="predicted"/>